<dbReference type="Proteomes" id="UP000094969">
    <property type="component" value="Chromosome"/>
</dbReference>
<gene>
    <name evidence="1" type="ORF">BHK69_13175</name>
</gene>
<keyword evidence="2" id="KW-1185">Reference proteome</keyword>
<protein>
    <submittedName>
        <fullName evidence="1">Uncharacterized protein</fullName>
    </submittedName>
</protein>
<name>A0A1D7U1N6_9HYPH</name>
<dbReference type="KEGG" id="bvv:BHK69_13175"/>
<dbReference type="EMBL" id="CP017147">
    <property type="protein sequence ID" value="AOO81286.1"/>
    <property type="molecule type" value="Genomic_DNA"/>
</dbReference>
<accession>A0A1D7U1N6</accession>
<organism evidence="1 2">
    <name type="scientific">Bosea vaviloviae</name>
    <dbReference type="NCBI Taxonomy" id="1526658"/>
    <lineage>
        <taxon>Bacteria</taxon>
        <taxon>Pseudomonadati</taxon>
        <taxon>Pseudomonadota</taxon>
        <taxon>Alphaproteobacteria</taxon>
        <taxon>Hyphomicrobiales</taxon>
        <taxon>Boseaceae</taxon>
        <taxon>Bosea</taxon>
    </lineage>
</organism>
<reference evidence="1 2" key="1">
    <citation type="journal article" date="2015" name="Antonie Van Leeuwenhoek">
        <title>Bosea vaviloviae sp. nov., a new species of slow-growing rhizobia isolated from nodules of the relict species Vavilovia formosa (Stev.) Fed.</title>
        <authorList>
            <person name="Safronova V.I."/>
            <person name="Kuznetsova I.G."/>
            <person name="Sazanova A.L."/>
            <person name="Kimeklis A.K."/>
            <person name="Belimov A.A."/>
            <person name="Andronov E.E."/>
            <person name="Pinaev A.G."/>
            <person name="Chizhevskaya E.P."/>
            <person name="Pukhaev A.R."/>
            <person name="Popov K.P."/>
            <person name="Willems A."/>
            <person name="Tikhonovich I.A."/>
        </authorList>
    </citation>
    <scope>NUCLEOTIDE SEQUENCE [LARGE SCALE GENOMIC DNA]</scope>
    <source>
        <strain evidence="1 2">Vaf18</strain>
    </source>
</reference>
<evidence type="ECO:0000313" key="2">
    <source>
        <dbReference type="Proteomes" id="UP000094969"/>
    </source>
</evidence>
<evidence type="ECO:0000313" key="1">
    <source>
        <dbReference type="EMBL" id="AOO81286.1"/>
    </source>
</evidence>
<dbReference type="AlphaFoldDB" id="A0A1D7U1N6"/>
<proteinExistence type="predicted"/>
<dbReference type="RefSeq" id="WP_069690500.1">
    <property type="nucleotide sequence ID" value="NZ_CP017147.1"/>
</dbReference>
<sequence length="149" mass="15553">MSADDTTPEVISAVFSLADIVEDPLPLAVVMEAARSQGLDMQGLDIQGLDVQGLDVQGLDVQGLDVQGLAVQGLDMPAPALAELLVDPAGDVALAALRLMPPEDGISPEPLLSVALNRAFDSDNSVTVCVNSPLDGDWMWLPLGHSLEL</sequence>